<evidence type="ECO:0000313" key="3">
    <source>
        <dbReference type="EMBL" id="MBL3674112.1"/>
    </source>
</evidence>
<sequence length="175" mass="17393">MTTTNWKTCSKQVAAAFGLALAAGPLWAQQSQDSASTQAAGSEAAKSQAEKVGMRNVEDVKGSSVLKGTSPADTVLYMIVGPAGELLALATPLPGSSAHPAASNAQGSSTGGGSNSGSQAASNSAAKAGEAAESGYMATQAQPAMPNMWDPAAVENGIRQLELGTRAAAGEIQEN</sequence>
<accession>A0ABS1S5W5</accession>
<protein>
    <recommendedName>
        <fullName evidence="5">PRC-barrel domain containing protein</fullName>
    </recommendedName>
</protein>
<evidence type="ECO:0008006" key="5">
    <source>
        <dbReference type="Google" id="ProtNLM"/>
    </source>
</evidence>
<organism evidence="3 4">
    <name type="scientific">Paracoccus aerius</name>
    <dbReference type="NCBI Taxonomy" id="1915382"/>
    <lineage>
        <taxon>Bacteria</taxon>
        <taxon>Pseudomonadati</taxon>
        <taxon>Pseudomonadota</taxon>
        <taxon>Alphaproteobacteria</taxon>
        <taxon>Rhodobacterales</taxon>
        <taxon>Paracoccaceae</taxon>
        <taxon>Paracoccus</taxon>
    </lineage>
</organism>
<dbReference type="RefSeq" id="WP_191309650.1">
    <property type="nucleotide sequence ID" value="NZ_BNCL01000006.1"/>
</dbReference>
<feature type="region of interest" description="Disordered" evidence="1">
    <location>
        <begin position="33"/>
        <end position="56"/>
    </location>
</feature>
<dbReference type="EMBL" id="JAESHT010000009">
    <property type="protein sequence ID" value="MBL3674112.1"/>
    <property type="molecule type" value="Genomic_DNA"/>
</dbReference>
<feature type="region of interest" description="Disordered" evidence="1">
    <location>
        <begin position="90"/>
        <end position="137"/>
    </location>
</feature>
<feature type="signal peptide" evidence="2">
    <location>
        <begin position="1"/>
        <end position="28"/>
    </location>
</feature>
<evidence type="ECO:0000256" key="2">
    <source>
        <dbReference type="SAM" id="SignalP"/>
    </source>
</evidence>
<keyword evidence="2" id="KW-0732">Signal</keyword>
<name>A0ABS1S5W5_9RHOB</name>
<comment type="caution">
    <text evidence="3">The sequence shown here is derived from an EMBL/GenBank/DDBJ whole genome shotgun (WGS) entry which is preliminary data.</text>
</comment>
<feature type="chain" id="PRO_5047289600" description="PRC-barrel domain containing protein" evidence="2">
    <location>
        <begin position="29"/>
        <end position="175"/>
    </location>
</feature>
<dbReference type="Proteomes" id="UP000644749">
    <property type="component" value="Unassembled WGS sequence"/>
</dbReference>
<feature type="compositionally biased region" description="Low complexity" evidence="1">
    <location>
        <begin position="116"/>
        <end position="135"/>
    </location>
</feature>
<evidence type="ECO:0000313" key="4">
    <source>
        <dbReference type="Proteomes" id="UP000644749"/>
    </source>
</evidence>
<reference evidence="3 4" key="1">
    <citation type="submission" date="2021-01" db="EMBL/GenBank/DDBJ databases">
        <title>011410 draft genome.</title>
        <authorList>
            <person name="Lang L."/>
        </authorList>
    </citation>
    <scope>NUCLEOTIDE SEQUENCE [LARGE SCALE GENOMIC DNA]</scope>
    <source>
        <strain evidence="3 4">KCTC 42845</strain>
    </source>
</reference>
<gene>
    <name evidence="3" type="ORF">JL111_11510</name>
</gene>
<feature type="compositionally biased region" description="Low complexity" evidence="1">
    <location>
        <begin position="33"/>
        <end position="42"/>
    </location>
</feature>
<evidence type="ECO:0000256" key="1">
    <source>
        <dbReference type="SAM" id="MobiDB-lite"/>
    </source>
</evidence>
<keyword evidence="4" id="KW-1185">Reference proteome</keyword>
<proteinExistence type="predicted"/>